<feature type="compositionally biased region" description="Basic and acidic residues" evidence="1">
    <location>
        <begin position="159"/>
        <end position="218"/>
    </location>
</feature>
<dbReference type="RefSeq" id="XP_004346974.1">
    <property type="nucleotide sequence ID" value="XM_004346924.2"/>
</dbReference>
<feature type="compositionally biased region" description="Polar residues" evidence="1">
    <location>
        <begin position="27"/>
        <end position="39"/>
    </location>
</feature>
<dbReference type="PhylomeDB" id="A0A0D2VTR0"/>
<gene>
    <name evidence="2" type="ORF">CAOG_005289</name>
</gene>
<feature type="region of interest" description="Disordered" evidence="1">
    <location>
        <begin position="140"/>
        <end position="346"/>
    </location>
</feature>
<accession>A0A0D2VTR0</accession>
<reference evidence="3" key="1">
    <citation type="submission" date="2011-02" db="EMBL/GenBank/DDBJ databases">
        <title>The Genome Sequence of Capsaspora owczarzaki ATCC 30864.</title>
        <authorList>
            <person name="Russ C."/>
            <person name="Cuomo C."/>
            <person name="Burger G."/>
            <person name="Gray M.W."/>
            <person name="Holland P.W.H."/>
            <person name="King N."/>
            <person name="Lang F.B.F."/>
            <person name="Roger A.J."/>
            <person name="Ruiz-Trillo I."/>
            <person name="Young S.K."/>
            <person name="Zeng Q."/>
            <person name="Gargeya S."/>
            <person name="Alvarado L."/>
            <person name="Berlin A."/>
            <person name="Chapman S.B."/>
            <person name="Chen Z."/>
            <person name="Freedman E."/>
            <person name="Gellesch M."/>
            <person name="Goldberg J."/>
            <person name="Griggs A."/>
            <person name="Gujja S."/>
            <person name="Heilman E."/>
            <person name="Heiman D."/>
            <person name="Howarth C."/>
            <person name="Mehta T."/>
            <person name="Neiman D."/>
            <person name="Pearson M."/>
            <person name="Roberts A."/>
            <person name="Saif S."/>
            <person name="Shea T."/>
            <person name="Shenoy N."/>
            <person name="Sisk P."/>
            <person name="Stolte C."/>
            <person name="Sykes S."/>
            <person name="White J."/>
            <person name="Yandava C."/>
            <person name="Haas B."/>
            <person name="Nusbaum C."/>
            <person name="Birren B."/>
        </authorList>
    </citation>
    <scope>NUCLEOTIDE SEQUENCE</scope>
    <source>
        <strain evidence="3">ATCC 30864</strain>
    </source>
</reference>
<evidence type="ECO:0000313" key="2">
    <source>
        <dbReference type="EMBL" id="KJE94677.1"/>
    </source>
</evidence>
<name>A0A0D2VTR0_CAPO3</name>
<keyword evidence="3" id="KW-1185">Reference proteome</keyword>
<feature type="compositionally biased region" description="Basic and acidic residues" evidence="1">
    <location>
        <begin position="47"/>
        <end position="78"/>
    </location>
</feature>
<evidence type="ECO:0000256" key="1">
    <source>
        <dbReference type="SAM" id="MobiDB-lite"/>
    </source>
</evidence>
<dbReference type="InParanoid" id="A0A0D2VTR0"/>
<protein>
    <submittedName>
        <fullName evidence="2">Uncharacterized protein</fullName>
    </submittedName>
</protein>
<feature type="compositionally biased region" description="Basic and acidic residues" evidence="1">
    <location>
        <begin position="234"/>
        <end position="262"/>
    </location>
</feature>
<sequence>MPLFHPVDATVNLLNKASELLPGIGKQETTTTDDAQQPSEIGESETTTDKVSERSEKSVKQDKNEQQLDDAEDKKTADQEAEGQDATAGEDQEGQQQEHLLSHGKVSINAATLKHTLLHPLEVLSDIKTTIDEGASYIQQQYLSGGNNEEEMQEEEEKDKDLGDKDTNDKWVDRQLHSKDAKATDFESTEDKKQAESSTKKNADLVESLHAKIDEQKQRRTARTSTEGTDEAEADTHKEDAEQRRQRIKELEAQRLEQIRSEMKKHKELRQQEEEQEEANKQASWKAQQEHAWSESRMQDADAKEMAKEEHIEQTRQDLEPRKQKTAPDYKHPRSQTSDMPPQHGYDLVLQDIKSHGKHHEPAGTTPADQLGVREKAIEQAQVSGPAIDTVDRPFETGAELHQREAHDERPVVEKAKELGHANVVMDAPQQGKHAVIEELPFPSDVLQNRHKAKNERRQ</sequence>
<feature type="compositionally biased region" description="Acidic residues" evidence="1">
    <location>
        <begin position="79"/>
        <end position="93"/>
    </location>
</feature>
<dbReference type="Proteomes" id="UP000008743">
    <property type="component" value="Unassembled WGS sequence"/>
</dbReference>
<feature type="compositionally biased region" description="Basic and acidic residues" evidence="1">
    <location>
        <begin position="288"/>
        <end position="332"/>
    </location>
</feature>
<dbReference type="AlphaFoldDB" id="A0A0D2VTR0"/>
<dbReference type="EMBL" id="KE346367">
    <property type="protein sequence ID" value="KJE94677.1"/>
    <property type="molecule type" value="Genomic_DNA"/>
</dbReference>
<feature type="compositionally biased region" description="Acidic residues" evidence="1">
    <location>
        <begin position="148"/>
        <end position="158"/>
    </location>
</feature>
<evidence type="ECO:0000313" key="3">
    <source>
        <dbReference type="Proteomes" id="UP000008743"/>
    </source>
</evidence>
<proteinExistence type="predicted"/>
<organism evidence="2 3">
    <name type="scientific">Capsaspora owczarzaki (strain ATCC 30864)</name>
    <dbReference type="NCBI Taxonomy" id="595528"/>
    <lineage>
        <taxon>Eukaryota</taxon>
        <taxon>Filasterea</taxon>
        <taxon>Capsaspora</taxon>
    </lineage>
</organism>
<feature type="region of interest" description="Disordered" evidence="1">
    <location>
        <begin position="21"/>
        <end position="103"/>
    </location>
</feature>